<evidence type="ECO:0000256" key="1">
    <source>
        <dbReference type="ARBA" id="ARBA00004127"/>
    </source>
</evidence>
<keyword evidence="2 9" id="KW-0813">Transport</keyword>
<accession>A0ABU5RSF5</accession>
<evidence type="ECO:0000256" key="8">
    <source>
        <dbReference type="ARBA" id="ARBA00023136"/>
    </source>
</evidence>
<keyword evidence="5 9" id="KW-0106">Calcium</keyword>
<feature type="domain" description="Sodium/calcium exchanger membrane region" evidence="10">
    <location>
        <begin position="222"/>
        <end position="364"/>
    </location>
</feature>
<name>A0ABU5RSF5_9CYAN</name>
<feature type="transmembrane region" description="Helical" evidence="9">
    <location>
        <begin position="285"/>
        <end position="308"/>
    </location>
</feature>
<evidence type="ECO:0000256" key="2">
    <source>
        <dbReference type="ARBA" id="ARBA00022448"/>
    </source>
</evidence>
<comment type="caution">
    <text evidence="9">Lacks conserved residue(s) required for the propagation of feature annotation.</text>
</comment>
<sequence length="371" mass="37950">MPPRLRIATGLLAMLPVAAAADRLHWGDGIVFVTSILSIIPLAILLSTATEELSLTLGPSIGALLNALFGNATELIIALAALRAGLVDIVKASITGTVMANLLLALGLSMLVGGIGRSEQRFQPVVARVNGSAMTLAVLAILIPSLRGMVGDGAGGLDAGAAESFSLFVAWVLLAVYALTLLFSLKTHRTLYAVAQAELAVEGGEPAHGEGSGPKPPLLPWVAVLLAATVGLAYASELFVGVVETVTESLGLSALFTGVVLLPLLGGAAEYLTAVSMARKDKMDLAVSVALGSTLLVGLLVVPVLLLVAPLLGHPLDLSFNVYEVVAVATAVLVSNLVSLDGRSDWLEGVLLLAAYAILAAGFFFQGSPVP</sequence>
<feature type="transmembrane region" description="Helical" evidence="9">
    <location>
        <begin position="94"/>
        <end position="113"/>
    </location>
</feature>
<dbReference type="EMBL" id="JAYGHX010000002">
    <property type="protein sequence ID" value="MEA5390685.1"/>
    <property type="molecule type" value="Genomic_DNA"/>
</dbReference>
<gene>
    <name evidence="11" type="primary">cax</name>
    <name evidence="11" type="ORF">VB738_05350</name>
</gene>
<dbReference type="NCBIfam" id="TIGR00378">
    <property type="entry name" value="cax"/>
    <property type="match status" value="1"/>
</dbReference>
<keyword evidence="6 9" id="KW-1133">Transmembrane helix</keyword>
<evidence type="ECO:0000313" key="11">
    <source>
        <dbReference type="EMBL" id="MEA5390685.1"/>
    </source>
</evidence>
<feature type="transmembrane region" description="Helical" evidence="9">
    <location>
        <begin position="165"/>
        <end position="185"/>
    </location>
</feature>
<keyword evidence="3 9" id="KW-0109">Calcium transport</keyword>
<keyword evidence="12" id="KW-1185">Reference proteome</keyword>
<feature type="transmembrane region" description="Helical" evidence="9">
    <location>
        <begin position="61"/>
        <end position="82"/>
    </location>
</feature>
<comment type="subcellular location">
    <subcellularLocation>
        <location evidence="1">Endomembrane system</location>
        <topology evidence="1">Multi-pass membrane protein</topology>
    </subcellularLocation>
</comment>
<dbReference type="InterPro" id="IPR044880">
    <property type="entry name" value="NCX_ion-bd_dom_sf"/>
</dbReference>
<evidence type="ECO:0000256" key="5">
    <source>
        <dbReference type="ARBA" id="ARBA00022837"/>
    </source>
</evidence>
<feature type="transmembrane region" description="Helical" evidence="9">
    <location>
        <begin position="218"/>
        <end position="240"/>
    </location>
</feature>
<comment type="caution">
    <text evidence="11">The sequence shown here is derived from an EMBL/GenBank/DDBJ whole genome shotgun (WGS) entry which is preliminary data.</text>
</comment>
<dbReference type="Pfam" id="PF01699">
    <property type="entry name" value="Na_Ca_ex"/>
    <property type="match status" value="2"/>
</dbReference>
<dbReference type="InterPro" id="IPR004837">
    <property type="entry name" value="NaCa_Exmemb"/>
</dbReference>
<feature type="transmembrane region" description="Helical" evidence="9">
    <location>
        <begin position="252"/>
        <end position="273"/>
    </location>
</feature>
<evidence type="ECO:0000256" key="4">
    <source>
        <dbReference type="ARBA" id="ARBA00022692"/>
    </source>
</evidence>
<protein>
    <recommendedName>
        <fullName evidence="9">Ca(2+)/H(+) antiporter</fullName>
    </recommendedName>
</protein>
<evidence type="ECO:0000313" key="12">
    <source>
        <dbReference type="Proteomes" id="UP001304461"/>
    </source>
</evidence>
<evidence type="ECO:0000259" key="10">
    <source>
        <dbReference type="Pfam" id="PF01699"/>
    </source>
</evidence>
<evidence type="ECO:0000256" key="7">
    <source>
        <dbReference type="ARBA" id="ARBA00023065"/>
    </source>
</evidence>
<dbReference type="InterPro" id="IPR004713">
    <property type="entry name" value="CaH_exchang"/>
</dbReference>
<dbReference type="PANTHER" id="PTHR31503:SF22">
    <property type="entry name" value="VACUOLAR CALCIUM ION TRANSPORTER"/>
    <property type="match status" value="1"/>
</dbReference>
<dbReference type="InterPro" id="IPR004798">
    <property type="entry name" value="CAX-like"/>
</dbReference>
<keyword evidence="8 9" id="KW-0472">Membrane</keyword>
<evidence type="ECO:0000256" key="6">
    <source>
        <dbReference type="ARBA" id="ARBA00022989"/>
    </source>
</evidence>
<feature type="transmembrane region" description="Helical" evidence="9">
    <location>
        <begin position="125"/>
        <end position="145"/>
    </location>
</feature>
<dbReference type="Gene3D" id="1.20.1420.30">
    <property type="entry name" value="NCX, central ion-binding region"/>
    <property type="match status" value="2"/>
</dbReference>
<evidence type="ECO:0000256" key="3">
    <source>
        <dbReference type="ARBA" id="ARBA00022568"/>
    </source>
</evidence>
<organism evidence="11 12">
    <name type="scientific">Cyanobium gracile UHCC 0139</name>
    <dbReference type="NCBI Taxonomy" id="3110308"/>
    <lineage>
        <taxon>Bacteria</taxon>
        <taxon>Bacillati</taxon>
        <taxon>Cyanobacteriota</taxon>
        <taxon>Cyanophyceae</taxon>
        <taxon>Synechococcales</taxon>
        <taxon>Prochlorococcaceae</taxon>
        <taxon>Cyanobium</taxon>
    </lineage>
</organism>
<evidence type="ECO:0000256" key="9">
    <source>
        <dbReference type="RuleBase" id="RU365028"/>
    </source>
</evidence>
<dbReference type="Proteomes" id="UP001304461">
    <property type="component" value="Unassembled WGS sequence"/>
</dbReference>
<comment type="function">
    <text evidence="9">Ca(+)/H(+) antiporter that extrudes calcium in exchange for external protons.</text>
</comment>
<reference evidence="11 12" key="1">
    <citation type="submission" date="2023-12" db="EMBL/GenBank/DDBJ databases">
        <title>Baltic Sea Cyanobacteria.</title>
        <authorList>
            <person name="Delbaje E."/>
            <person name="Fewer D.P."/>
            <person name="Shishido T.K."/>
        </authorList>
    </citation>
    <scope>NUCLEOTIDE SEQUENCE [LARGE SCALE GENOMIC DNA]</scope>
    <source>
        <strain evidence="11 12">UHCC 0139</strain>
    </source>
</reference>
<comment type="similarity">
    <text evidence="9">Belongs to the Ca(2+):cation antiporter (CaCA) (TC 2.A.19) family.</text>
</comment>
<dbReference type="RefSeq" id="WP_323304760.1">
    <property type="nucleotide sequence ID" value="NZ_JAYGHX010000002.1"/>
</dbReference>
<dbReference type="PANTHER" id="PTHR31503">
    <property type="entry name" value="VACUOLAR CALCIUM ION TRANSPORTER"/>
    <property type="match status" value="1"/>
</dbReference>
<keyword evidence="7 9" id="KW-0406">Ion transport</keyword>
<keyword evidence="4 9" id="KW-0812">Transmembrane</keyword>
<feature type="domain" description="Sodium/calcium exchanger membrane region" evidence="10">
    <location>
        <begin position="30"/>
        <end position="185"/>
    </location>
</feature>
<keyword evidence="9" id="KW-0050">Antiport</keyword>
<feature type="transmembrane region" description="Helical" evidence="9">
    <location>
        <begin position="320"/>
        <end position="339"/>
    </location>
</feature>
<feature type="transmembrane region" description="Helical" evidence="9">
    <location>
        <begin position="346"/>
        <end position="365"/>
    </location>
</feature>
<feature type="transmembrane region" description="Helical" evidence="9">
    <location>
        <begin position="30"/>
        <end position="49"/>
    </location>
</feature>
<proteinExistence type="inferred from homology"/>